<reference evidence="4 5" key="1">
    <citation type="submission" date="2019-06" db="EMBL/GenBank/DDBJ databases">
        <title>Sequencing the genomes of 1000 actinobacteria strains.</title>
        <authorList>
            <person name="Klenk H.-P."/>
        </authorList>
    </citation>
    <scope>NUCLEOTIDE SEQUENCE [LARGE SCALE GENOMIC DNA]</scope>
    <source>
        <strain evidence="4 5">DSM 44826</strain>
    </source>
</reference>
<dbReference type="PROSITE" id="PS00622">
    <property type="entry name" value="HTH_LUXR_1"/>
    <property type="match status" value="1"/>
</dbReference>
<dbReference type="GO" id="GO:0004016">
    <property type="term" value="F:adenylate cyclase activity"/>
    <property type="evidence" value="ECO:0007669"/>
    <property type="project" value="TreeGrafter"/>
</dbReference>
<dbReference type="GO" id="GO:0006355">
    <property type="term" value="P:regulation of DNA-templated transcription"/>
    <property type="evidence" value="ECO:0007669"/>
    <property type="project" value="InterPro"/>
</dbReference>
<dbReference type="PRINTS" id="PR00038">
    <property type="entry name" value="HTHLUXR"/>
</dbReference>
<gene>
    <name evidence="4" type="ORF">FHX73_13187</name>
</gene>
<protein>
    <submittedName>
        <fullName evidence="4">Regulatory LuxR family protein</fullName>
    </submittedName>
</protein>
<dbReference type="RefSeq" id="WP_145909374.1">
    <property type="nucleotide sequence ID" value="NZ_BAAAMZ010000001.1"/>
</dbReference>
<keyword evidence="5" id="KW-1185">Reference proteome</keyword>
<evidence type="ECO:0000256" key="2">
    <source>
        <dbReference type="ARBA" id="ARBA00022840"/>
    </source>
</evidence>
<keyword evidence="1" id="KW-0547">Nucleotide-binding</keyword>
<dbReference type="GO" id="GO:0005737">
    <property type="term" value="C:cytoplasm"/>
    <property type="evidence" value="ECO:0007669"/>
    <property type="project" value="TreeGrafter"/>
</dbReference>
<dbReference type="GO" id="GO:0005524">
    <property type="term" value="F:ATP binding"/>
    <property type="evidence" value="ECO:0007669"/>
    <property type="project" value="UniProtKB-KW"/>
</dbReference>
<comment type="caution">
    <text evidence="4">The sequence shown here is derived from an EMBL/GenBank/DDBJ whole genome shotgun (WGS) entry which is preliminary data.</text>
</comment>
<dbReference type="InterPro" id="IPR000792">
    <property type="entry name" value="Tscrpt_reg_LuxR_C"/>
</dbReference>
<feature type="domain" description="HTH luxR-type" evidence="3">
    <location>
        <begin position="896"/>
        <end position="961"/>
    </location>
</feature>
<evidence type="ECO:0000313" key="4">
    <source>
        <dbReference type="EMBL" id="TWF90143.1"/>
    </source>
</evidence>
<dbReference type="PANTHER" id="PTHR16305:SF35">
    <property type="entry name" value="TRANSCRIPTIONAL ACTIVATOR DOMAIN"/>
    <property type="match status" value="1"/>
</dbReference>
<dbReference type="InterPro" id="IPR041664">
    <property type="entry name" value="AAA_16"/>
</dbReference>
<proteinExistence type="predicted"/>
<name>A0A561TSQ0_9ACTN</name>
<dbReference type="AlphaFoldDB" id="A0A561TSQ0"/>
<dbReference type="Proteomes" id="UP000317940">
    <property type="component" value="Unassembled WGS sequence"/>
</dbReference>
<dbReference type="PANTHER" id="PTHR16305">
    <property type="entry name" value="TESTICULAR SOLUBLE ADENYLYL CYCLASE"/>
    <property type="match status" value="1"/>
</dbReference>
<keyword evidence="2" id="KW-0067">ATP-binding</keyword>
<dbReference type="PROSITE" id="PS50043">
    <property type="entry name" value="HTH_LUXR_2"/>
    <property type="match status" value="1"/>
</dbReference>
<dbReference type="Pfam" id="PF13191">
    <property type="entry name" value="AAA_16"/>
    <property type="match status" value="1"/>
</dbReference>
<dbReference type="Gene3D" id="1.10.10.10">
    <property type="entry name" value="Winged helix-like DNA-binding domain superfamily/Winged helix DNA-binding domain"/>
    <property type="match status" value="1"/>
</dbReference>
<evidence type="ECO:0000313" key="5">
    <source>
        <dbReference type="Proteomes" id="UP000317940"/>
    </source>
</evidence>
<sequence length="963" mass="99509">MSSPFSDLPGVAGEPAQARPLVGRERELRLLLAVLEGERGAPGAAVLEGEPGTGKSRLLDELCARSRATGRRTESARALPGDREVPGALLLAIPWPGAVRELMEQYVAGAVAGRPDPVHRHRWHRRLHEALTEAARAERFVLLLDDLQWADRDSLLLLDHLAAARSGGRAVVLAHRSGQRPAALARSLADPATLRLALAPLAPAEAAALLPDAPAGHRQLLLRVGAGNPRQLRALAALSPGVVAELAAGHPARAAAAADWPVDPELGAEVESLSEPARLVLRAAAVAGAQYDLALVAEVAELPPGVAGAALDELVAHGCVEGAAGRYRSSRPLLAATAYRLAGPAWRTAAHRRAADHLGRIGAPLPLWAAQAEHLAYAAAKNDLARLVGVARLTLLDAPADSARWLATVLRVLPAEDRSTPLRGEAAVLLGQALTLTGRLDEAAGVLAPLLAQAGPHRAEAAVAAALVERLRGRTDRAHGLLAGLAAEHPPHPGDRAQLWTAQLRLARIDLMNGHAARCLARLAGLAARPDGPSGALPAVAADAPSGPDQIGWQAPDRRAVARQAVTGLALISQGRVAAARRVLDQAEPAVDALADRPVLQVLGDLPDLCWAGLLLERQQRTARRIDRAIGLAERHGHRYVLPHLHTVRAALLLMTGPLEGAVAAADAALLVGGELGTVETLGLAAALRLRALLWSEGPAAAGPALALSHSLPEPPMAGWRAVVRLARLEAAIACGEPVSGERTVKLLGLDDARRGGDPMPAHGHDLAAARYAAQGDAAMVARHARAAELTARAGALPSGLAVATLTAARSWRADGDLPRAGATARRAASRLTASGLLARAGLAHLMAAEIAGELGDGEGRESADAAARELFARVGAHALAAGPAPAPADSPVAARAGGDPLLSGRESEVADLVAQGLTNRAIAARLYVSVRTVETHLTSLYRKLGISSRAAVARAMDTALGG</sequence>
<evidence type="ECO:0000259" key="3">
    <source>
        <dbReference type="PROSITE" id="PS50043"/>
    </source>
</evidence>
<dbReference type="InterPro" id="IPR016032">
    <property type="entry name" value="Sig_transdc_resp-reg_C-effctor"/>
</dbReference>
<dbReference type="InterPro" id="IPR027417">
    <property type="entry name" value="P-loop_NTPase"/>
</dbReference>
<dbReference type="SMART" id="SM00421">
    <property type="entry name" value="HTH_LUXR"/>
    <property type="match status" value="1"/>
</dbReference>
<dbReference type="InterPro" id="IPR036388">
    <property type="entry name" value="WH-like_DNA-bd_sf"/>
</dbReference>
<dbReference type="Gene3D" id="3.40.50.300">
    <property type="entry name" value="P-loop containing nucleotide triphosphate hydrolases"/>
    <property type="match status" value="1"/>
</dbReference>
<dbReference type="OrthoDB" id="4500249at2"/>
<dbReference type="EMBL" id="VIWT01000003">
    <property type="protein sequence ID" value="TWF90143.1"/>
    <property type="molecule type" value="Genomic_DNA"/>
</dbReference>
<dbReference type="Pfam" id="PF00196">
    <property type="entry name" value="GerE"/>
    <property type="match status" value="1"/>
</dbReference>
<evidence type="ECO:0000256" key="1">
    <source>
        <dbReference type="ARBA" id="ARBA00022741"/>
    </source>
</evidence>
<accession>A0A561TSQ0</accession>
<dbReference type="SUPFAM" id="SSF52540">
    <property type="entry name" value="P-loop containing nucleoside triphosphate hydrolases"/>
    <property type="match status" value="1"/>
</dbReference>
<dbReference type="CDD" id="cd06170">
    <property type="entry name" value="LuxR_C_like"/>
    <property type="match status" value="1"/>
</dbReference>
<organism evidence="4 5">
    <name type="scientific">Kitasatospora viridis</name>
    <dbReference type="NCBI Taxonomy" id="281105"/>
    <lineage>
        <taxon>Bacteria</taxon>
        <taxon>Bacillati</taxon>
        <taxon>Actinomycetota</taxon>
        <taxon>Actinomycetes</taxon>
        <taxon>Kitasatosporales</taxon>
        <taxon>Streptomycetaceae</taxon>
        <taxon>Kitasatospora</taxon>
    </lineage>
</organism>
<dbReference type="SUPFAM" id="SSF46894">
    <property type="entry name" value="C-terminal effector domain of the bipartite response regulators"/>
    <property type="match status" value="1"/>
</dbReference>
<dbReference type="GO" id="GO:0003677">
    <property type="term" value="F:DNA binding"/>
    <property type="evidence" value="ECO:0007669"/>
    <property type="project" value="InterPro"/>
</dbReference>